<dbReference type="InterPro" id="IPR037171">
    <property type="entry name" value="NagB/RpiA_transferase-like"/>
</dbReference>
<gene>
    <name evidence="4" type="ORF">SAMN04488506_1679</name>
</gene>
<dbReference type="EMBL" id="FOXW01000006">
    <property type="protein sequence ID" value="SFQ37468.1"/>
    <property type="molecule type" value="Genomic_DNA"/>
</dbReference>
<comment type="similarity">
    <text evidence="1 3">Belongs to the 3-oxoacid CoA-transferase family.</text>
</comment>
<dbReference type="OrthoDB" id="9805230at2"/>
<dbReference type="STRING" id="82801.SAMN04488506_1679"/>
<reference evidence="4 5" key="1">
    <citation type="submission" date="2016-10" db="EMBL/GenBank/DDBJ databases">
        <authorList>
            <person name="de Groot N.N."/>
        </authorList>
    </citation>
    <scope>NUCLEOTIDE SEQUENCE [LARGE SCALE GENOMIC DNA]</scope>
    <source>
        <strain evidence="4 5">DSM 20581</strain>
    </source>
</reference>
<dbReference type="InterPro" id="IPR004165">
    <property type="entry name" value="CoA_trans_fam_I"/>
</dbReference>
<sequence>MVKIITPKEAAEKINDYDTVAVTSVNLGSFPEELVAAIKERFLESQKPEQLMLLASTGMGDSTPGRGMDHFAQDGLVKRVITAFCAQSPMISDWMAKGKVEGYLLPQGEILQLYRAAANHYPGVFSKIGLHTFVDPRLQGGKVNSNTTEDLVGLMEIEGEEYLHYKPIPVSVGLIRGTYADTNGNIVVTQESNIMELFSVSAAAHNSGGIVMAQVKKVVEAGSLDPKSIIVPGALVDYIIVNENPEYHKQTSSTQYDPGISGEFKTVQDHQKNMPLTVRKIIARRAAQLLDPGSTVNLGVGMADGVAHIVYEEGCSDEITLTIDTGIFGGKSALGPDFGTAYNPEAIISHENMFDYYNGGGLDTAFLGLAQVDKQGNVNVSKFGPKVTGPGGFINITQTTPKLVFMGTIVVGAEYAIEDNRLKILKEGRSNKFVDQVEQITFSGKYGSTSGQEIYFVTERGVFDIDAGKLRLIEIAPGLEVVKDIQQHIAFELVVSPQLKEMDSALFQERWGKLKEILEAKRTLKLQ</sequence>
<dbReference type="SMART" id="SM00882">
    <property type="entry name" value="CoA_trans"/>
    <property type="match status" value="2"/>
</dbReference>
<evidence type="ECO:0000313" key="5">
    <source>
        <dbReference type="Proteomes" id="UP000199136"/>
    </source>
</evidence>
<evidence type="ECO:0000313" key="4">
    <source>
        <dbReference type="EMBL" id="SFQ37468.1"/>
    </source>
</evidence>
<evidence type="ECO:0000256" key="1">
    <source>
        <dbReference type="ARBA" id="ARBA00007154"/>
    </source>
</evidence>
<evidence type="ECO:0000256" key="2">
    <source>
        <dbReference type="ARBA" id="ARBA00022679"/>
    </source>
</evidence>
<protein>
    <submittedName>
        <fullName evidence="4">Propionate CoA-transferase</fullName>
    </submittedName>
</protein>
<dbReference type="PANTHER" id="PTHR43293:SF1">
    <property type="entry name" value="ACETATE COA-TRANSFERASE YDIF"/>
    <property type="match status" value="1"/>
</dbReference>
<accession>A0A1I5XZU6</accession>
<proteinExistence type="inferred from homology"/>
<evidence type="ECO:0000256" key="3">
    <source>
        <dbReference type="PIRNR" id="PIRNR000858"/>
    </source>
</evidence>
<dbReference type="Proteomes" id="UP000199136">
    <property type="component" value="Unassembled WGS sequence"/>
</dbReference>
<keyword evidence="2 3" id="KW-0808">Transferase</keyword>
<dbReference type="GO" id="GO:0046952">
    <property type="term" value="P:ketone body catabolic process"/>
    <property type="evidence" value="ECO:0007669"/>
    <property type="project" value="InterPro"/>
</dbReference>
<organism evidence="4 5">
    <name type="scientific">Desemzia incerta</name>
    <dbReference type="NCBI Taxonomy" id="82801"/>
    <lineage>
        <taxon>Bacteria</taxon>
        <taxon>Bacillati</taxon>
        <taxon>Bacillota</taxon>
        <taxon>Bacilli</taxon>
        <taxon>Lactobacillales</taxon>
        <taxon>Carnobacteriaceae</taxon>
        <taxon>Desemzia</taxon>
    </lineage>
</organism>
<dbReference type="Gene3D" id="3.40.1080.10">
    <property type="entry name" value="Glutaconate Coenzyme A-transferase"/>
    <property type="match status" value="2"/>
</dbReference>
<dbReference type="GO" id="GO:0008410">
    <property type="term" value="F:CoA-transferase activity"/>
    <property type="evidence" value="ECO:0007669"/>
    <property type="project" value="InterPro"/>
</dbReference>
<keyword evidence="5" id="KW-1185">Reference proteome</keyword>
<dbReference type="PIRSF" id="PIRSF000858">
    <property type="entry name" value="SCOT-t"/>
    <property type="match status" value="1"/>
</dbReference>
<dbReference type="InterPro" id="IPR014388">
    <property type="entry name" value="3-oxoacid_CoA-transferase"/>
</dbReference>
<name>A0A1I5XZU6_9LACT</name>
<dbReference type="RefSeq" id="WP_092480719.1">
    <property type="nucleotide sequence ID" value="NZ_FOXW01000006.1"/>
</dbReference>
<dbReference type="PANTHER" id="PTHR43293">
    <property type="entry name" value="ACETATE COA-TRANSFERASE YDIF"/>
    <property type="match status" value="1"/>
</dbReference>
<dbReference type="AlphaFoldDB" id="A0A1I5XZU6"/>
<dbReference type="SUPFAM" id="SSF100950">
    <property type="entry name" value="NagB/RpiA/CoA transferase-like"/>
    <property type="match status" value="2"/>
</dbReference>
<dbReference type="Pfam" id="PF01144">
    <property type="entry name" value="CoA_trans"/>
    <property type="match status" value="1"/>
</dbReference>